<accession>A0ACC3TB84</accession>
<comment type="caution">
    <text evidence="1">The sequence shown here is derived from an EMBL/GenBank/DDBJ whole genome shotgun (WGS) entry which is preliminary data.</text>
</comment>
<keyword evidence="2" id="KW-1185">Reference proteome</keyword>
<sequence>YGVTNTIDPHTGTSTASSYVIPRAIDLLSLKRNGSFVKYRQITHISAAIRYVLRSIMLYKVTTNNEAHDKFLSRNRSSGFAYCVQVPAACSIYASYSQLPTLTWASDDFMALRLPGGSIFSLNSLNKLVQDLYMSAEELLRDLCFQTDVPTHYARNLKDDYSIKTAGYAFLTDKVNQLPSEYLWIALQRDGHAINGYIDA</sequence>
<gene>
    <name evidence="1" type="ORF">V1525DRAFT_335931</name>
</gene>
<proteinExistence type="predicted"/>
<feature type="non-terminal residue" evidence="1">
    <location>
        <position position="1"/>
    </location>
</feature>
<reference evidence="2" key="1">
    <citation type="journal article" date="2024" name="Front. Bioeng. Biotechnol.">
        <title>Genome-scale model development and genomic sequencing of the oleaginous clade Lipomyces.</title>
        <authorList>
            <person name="Czajka J.J."/>
            <person name="Han Y."/>
            <person name="Kim J."/>
            <person name="Mondo S.J."/>
            <person name="Hofstad B.A."/>
            <person name="Robles A."/>
            <person name="Haridas S."/>
            <person name="Riley R."/>
            <person name="LaButti K."/>
            <person name="Pangilinan J."/>
            <person name="Andreopoulos W."/>
            <person name="Lipzen A."/>
            <person name="Yan J."/>
            <person name="Wang M."/>
            <person name="Ng V."/>
            <person name="Grigoriev I.V."/>
            <person name="Spatafora J.W."/>
            <person name="Magnuson J.K."/>
            <person name="Baker S.E."/>
            <person name="Pomraning K.R."/>
        </authorList>
    </citation>
    <scope>NUCLEOTIDE SEQUENCE [LARGE SCALE GENOMIC DNA]</scope>
    <source>
        <strain evidence="2">CBS 7786</strain>
    </source>
</reference>
<evidence type="ECO:0000313" key="2">
    <source>
        <dbReference type="Proteomes" id="UP001433508"/>
    </source>
</evidence>
<dbReference type="Proteomes" id="UP001433508">
    <property type="component" value="Unassembled WGS sequence"/>
</dbReference>
<evidence type="ECO:0000313" key="1">
    <source>
        <dbReference type="EMBL" id="KAK9240815.1"/>
    </source>
</evidence>
<organism evidence="1 2">
    <name type="scientific">Lipomyces kononenkoae</name>
    <name type="common">Yeast</name>
    <dbReference type="NCBI Taxonomy" id="34357"/>
    <lineage>
        <taxon>Eukaryota</taxon>
        <taxon>Fungi</taxon>
        <taxon>Dikarya</taxon>
        <taxon>Ascomycota</taxon>
        <taxon>Saccharomycotina</taxon>
        <taxon>Lipomycetes</taxon>
        <taxon>Lipomycetales</taxon>
        <taxon>Lipomycetaceae</taxon>
        <taxon>Lipomyces</taxon>
    </lineage>
</organism>
<dbReference type="EMBL" id="MU971337">
    <property type="protein sequence ID" value="KAK9240815.1"/>
    <property type="molecule type" value="Genomic_DNA"/>
</dbReference>
<name>A0ACC3TB84_LIPKO</name>
<protein>
    <submittedName>
        <fullName evidence="1">Uncharacterized protein</fullName>
    </submittedName>
</protein>